<dbReference type="NCBIfam" id="TIGR01439">
    <property type="entry name" value="lp_hng_hel_AbrB"/>
    <property type="match status" value="1"/>
</dbReference>
<dbReference type="EMBL" id="AQQZ01000019">
    <property type="protein sequence ID" value="KNG92015.1"/>
    <property type="molecule type" value="Genomic_DNA"/>
</dbReference>
<accession>A0A0L1JJU7</accession>
<keyword evidence="4" id="KW-1185">Reference proteome</keyword>
<dbReference type="GO" id="GO:0003677">
    <property type="term" value="F:DNA binding"/>
    <property type="evidence" value="ECO:0007669"/>
    <property type="project" value="UniProtKB-UniRule"/>
</dbReference>
<dbReference type="Pfam" id="PF04014">
    <property type="entry name" value="MazE_antitoxin"/>
    <property type="match status" value="1"/>
</dbReference>
<dbReference type="OrthoDB" id="9809003at2"/>
<comment type="caution">
    <text evidence="3">The sequence shown here is derived from an EMBL/GenBank/DDBJ whole genome shotgun (WGS) entry which is preliminary data.</text>
</comment>
<dbReference type="SUPFAM" id="SSF89447">
    <property type="entry name" value="AbrB/MazE/MraZ-like"/>
    <property type="match status" value="1"/>
</dbReference>
<name>A0A0L1JJU7_9RHOB</name>
<dbReference type="Proteomes" id="UP000036938">
    <property type="component" value="Unassembled WGS sequence"/>
</dbReference>
<dbReference type="Gene3D" id="2.10.260.10">
    <property type="match status" value="1"/>
</dbReference>
<evidence type="ECO:0000313" key="4">
    <source>
        <dbReference type="Proteomes" id="UP000036938"/>
    </source>
</evidence>
<evidence type="ECO:0000259" key="2">
    <source>
        <dbReference type="PROSITE" id="PS51740"/>
    </source>
</evidence>
<dbReference type="STRING" id="1317121.ATO11_19615"/>
<sequence length="77" mass="8314">MPTTLTTKGQVTIPKAVRDFLGLKAGSKVTFNRTKDGRVEIVPEDKTAPVSRFGALRGHARTELSTDEIMALTRGDG</sequence>
<reference evidence="3 4" key="1">
    <citation type="journal article" date="2015" name="Int. J. Syst. Evol. Microbiol.">
        <title>Aestuariivita atlantica sp. nov., isolated from deep sea sediment of the Atlantic Ocean.</title>
        <authorList>
            <person name="Li G."/>
            <person name="Lai Q."/>
            <person name="Du Y."/>
            <person name="Liu X."/>
            <person name="Sun F."/>
            <person name="Shao Z."/>
        </authorList>
    </citation>
    <scope>NUCLEOTIDE SEQUENCE [LARGE SCALE GENOMIC DNA]</scope>
    <source>
        <strain evidence="3 4">22II-S11-z3</strain>
    </source>
</reference>
<organism evidence="3 4">
    <name type="scientific">Pseudaestuariivita atlantica</name>
    <dbReference type="NCBI Taxonomy" id="1317121"/>
    <lineage>
        <taxon>Bacteria</taxon>
        <taxon>Pseudomonadati</taxon>
        <taxon>Pseudomonadota</taxon>
        <taxon>Alphaproteobacteria</taxon>
        <taxon>Rhodobacterales</taxon>
        <taxon>Paracoccaceae</taxon>
        <taxon>Pseudaestuariivita</taxon>
    </lineage>
</organism>
<protein>
    <submittedName>
        <fullName evidence="3">AbrB family transcriptional regulator</fullName>
    </submittedName>
</protein>
<dbReference type="SMART" id="SM00966">
    <property type="entry name" value="SpoVT_AbrB"/>
    <property type="match status" value="1"/>
</dbReference>
<evidence type="ECO:0000256" key="1">
    <source>
        <dbReference type="PROSITE-ProRule" id="PRU01076"/>
    </source>
</evidence>
<dbReference type="InterPro" id="IPR007159">
    <property type="entry name" value="SpoVT-AbrB_dom"/>
</dbReference>
<evidence type="ECO:0000313" key="3">
    <source>
        <dbReference type="EMBL" id="KNG92015.1"/>
    </source>
</evidence>
<dbReference type="InterPro" id="IPR037914">
    <property type="entry name" value="SpoVT-AbrB_sf"/>
</dbReference>
<feature type="domain" description="SpoVT-AbrB" evidence="2">
    <location>
        <begin position="1"/>
        <end position="46"/>
    </location>
</feature>
<gene>
    <name evidence="3" type="ORF">ATO11_19615</name>
</gene>
<proteinExistence type="predicted"/>
<keyword evidence="1" id="KW-0238">DNA-binding</keyword>
<dbReference type="AlphaFoldDB" id="A0A0L1JJU7"/>
<dbReference type="PROSITE" id="PS51740">
    <property type="entry name" value="SPOVT_ABRB"/>
    <property type="match status" value="1"/>
</dbReference>